<dbReference type="Gene3D" id="3.40.1280.10">
    <property type="match status" value="1"/>
</dbReference>
<evidence type="ECO:0000313" key="7">
    <source>
        <dbReference type="EMBL" id="PWV59046.1"/>
    </source>
</evidence>
<dbReference type="PANTHER" id="PTHR42786">
    <property type="entry name" value="TRNA/RRNA METHYLTRANSFERASE"/>
    <property type="match status" value="1"/>
</dbReference>
<keyword evidence="5" id="KW-0963">Cytoplasm</keyword>
<dbReference type="EC" id="2.1.1.200" evidence="5"/>
<keyword evidence="8" id="KW-1185">Reference proteome</keyword>
<evidence type="ECO:0000313" key="8">
    <source>
        <dbReference type="Proteomes" id="UP000246569"/>
    </source>
</evidence>
<organism evidence="7 8">
    <name type="scientific">Plasticicumulans acidivorans</name>
    <dbReference type="NCBI Taxonomy" id="886464"/>
    <lineage>
        <taxon>Bacteria</taxon>
        <taxon>Pseudomonadati</taxon>
        <taxon>Pseudomonadota</taxon>
        <taxon>Gammaproteobacteria</taxon>
        <taxon>Candidatus Competibacteraceae</taxon>
        <taxon>Plasticicumulans</taxon>
    </lineage>
</organism>
<dbReference type="InterPro" id="IPR029028">
    <property type="entry name" value="Alpha/beta_knot_MTases"/>
</dbReference>
<dbReference type="InterPro" id="IPR004384">
    <property type="entry name" value="RNA_MeTrfase_TrmJ/LasT"/>
</dbReference>
<dbReference type="OrthoDB" id="9806346at2"/>
<dbReference type="GO" id="GO:0106339">
    <property type="term" value="F:tRNA (cytidine(32)-2'-O)-methyltransferase activity"/>
    <property type="evidence" value="ECO:0007669"/>
    <property type="project" value="RHEA"/>
</dbReference>
<dbReference type="PANTHER" id="PTHR42786:SF2">
    <property type="entry name" value="TRNA (CYTIDINE_URIDINE-2'-O-)-METHYLTRANSFERASE TRMJ"/>
    <property type="match status" value="1"/>
</dbReference>
<dbReference type="GO" id="GO:0003723">
    <property type="term" value="F:RNA binding"/>
    <property type="evidence" value="ECO:0007669"/>
    <property type="project" value="InterPro"/>
</dbReference>
<accession>A0A317MQS7</accession>
<keyword evidence="5" id="KW-0819">tRNA processing</keyword>
<dbReference type="SUPFAM" id="SSF75217">
    <property type="entry name" value="alpha/beta knot"/>
    <property type="match status" value="1"/>
</dbReference>
<dbReference type="Gene3D" id="1.10.8.590">
    <property type="match status" value="1"/>
</dbReference>
<sequence>MNIPRIRIVLVETSHPGNIGAAARAMKNMGLEELVLVAPEAFPHPQASARASGADDILAAARVVATLPEALVGCALAIGSSARPRHLAAESLEPRGCAALLTGAVARGETCALVFGRERTGLTNAELDHCTQLVHIPTNPAYSSLNVAAAVQVLAYEVRMSWLQRAASDVPAQPAGSDPFTAPATVDEFEQLIEHLQQVAIETGFLDPLKPKHLMRRLRRLFARTRLEAREVAILRGLLSATQGRKRAGRRDSDGD</sequence>
<proteinExistence type="inferred from homology"/>
<dbReference type="EMBL" id="QGTJ01000012">
    <property type="protein sequence ID" value="PWV59046.1"/>
    <property type="molecule type" value="Genomic_DNA"/>
</dbReference>
<dbReference type="PIRSF" id="PIRSF004808">
    <property type="entry name" value="LasT"/>
    <property type="match status" value="1"/>
</dbReference>
<protein>
    <recommendedName>
        <fullName evidence="5">tRNA (cytidine/uridine-2'-O-)-methyltransferase TrmJ</fullName>
        <ecNumber evidence="5">2.1.1.200</ecNumber>
    </recommendedName>
    <alternativeName>
        <fullName evidence="5">tRNA (cytidine(32)/uridine(32)-2'-O)-methyltransferase</fullName>
    </alternativeName>
    <alternativeName>
        <fullName evidence="5">tRNA Cm32/Um32 methyltransferase</fullName>
    </alternativeName>
</protein>
<keyword evidence="2 5" id="KW-0489">Methyltransferase</keyword>
<name>A0A317MQS7_9GAMM</name>
<evidence type="ECO:0000256" key="2">
    <source>
        <dbReference type="ARBA" id="ARBA00022603"/>
    </source>
</evidence>
<dbReference type="CDD" id="cd18093">
    <property type="entry name" value="SpoU-like_TrmJ"/>
    <property type="match status" value="1"/>
</dbReference>
<evidence type="ECO:0000256" key="4">
    <source>
        <dbReference type="ARBA" id="ARBA00022691"/>
    </source>
</evidence>
<comment type="subcellular location">
    <subcellularLocation>
        <location evidence="5">Cytoplasm</location>
    </subcellularLocation>
</comment>
<comment type="catalytic activity">
    <reaction evidence="5">
        <text>uridine(32) in tRNA + S-adenosyl-L-methionine = 2'-O-methyluridine(32) in tRNA + S-adenosyl-L-homocysteine + H(+)</text>
        <dbReference type="Rhea" id="RHEA:42936"/>
        <dbReference type="Rhea" id="RHEA-COMP:10107"/>
        <dbReference type="Rhea" id="RHEA-COMP:10290"/>
        <dbReference type="ChEBI" id="CHEBI:15378"/>
        <dbReference type="ChEBI" id="CHEBI:57856"/>
        <dbReference type="ChEBI" id="CHEBI:59789"/>
        <dbReference type="ChEBI" id="CHEBI:65315"/>
        <dbReference type="ChEBI" id="CHEBI:74478"/>
        <dbReference type="EC" id="2.1.1.200"/>
    </reaction>
</comment>
<comment type="catalytic activity">
    <reaction evidence="5">
        <text>cytidine(32) in tRNA + S-adenosyl-L-methionine = 2'-O-methylcytidine(32) in tRNA + S-adenosyl-L-homocysteine + H(+)</text>
        <dbReference type="Rhea" id="RHEA:42932"/>
        <dbReference type="Rhea" id="RHEA-COMP:10288"/>
        <dbReference type="Rhea" id="RHEA-COMP:10289"/>
        <dbReference type="ChEBI" id="CHEBI:15378"/>
        <dbReference type="ChEBI" id="CHEBI:57856"/>
        <dbReference type="ChEBI" id="CHEBI:59789"/>
        <dbReference type="ChEBI" id="CHEBI:74495"/>
        <dbReference type="ChEBI" id="CHEBI:82748"/>
        <dbReference type="EC" id="2.1.1.200"/>
    </reaction>
</comment>
<dbReference type="GO" id="GO:0005829">
    <property type="term" value="C:cytosol"/>
    <property type="evidence" value="ECO:0007669"/>
    <property type="project" value="TreeGrafter"/>
</dbReference>
<feature type="domain" description="tRNA/rRNA methyltransferase SpoU type" evidence="6">
    <location>
        <begin position="6"/>
        <end position="156"/>
    </location>
</feature>
<comment type="caution">
    <text evidence="7">The sequence shown here is derived from an EMBL/GenBank/DDBJ whole genome shotgun (WGS) entry which is preliminary data.</text>
</comment>
<evidence type="ECO:0000256" key="1">
    <source>
        <dbReference type="ARBA" id="ARBA00007228"/>
    </source>
</evidence>
<keyword evidence="4 5" id="KW-0949">S-adenosyl-L-methionine</keyword>
<gene>
    <name evidence="5" type="primary">trmJ</name>
    <name evidence="7" type="ORF">C7443_11244</name>
</gene>
<evidence type="ECO:0000259" key="6">
    <source>
        <dbReference type="Pfam" id="PF00588"/>
    </source>
</evidence>
<dbReference type="InterPro" id="IPR001537">
    <property type="entry name" value="SpoU_MeTrfase"/>
</dbReference>
<dbReference type="RefSeq" id="WP_110019835.1">
    <property type="nucleotide sequence ID" value="NZ_QGTJ01000012.1"/>
</dbReference>
<evidence type="ECO:0000256" key="3">
    <source>
        <dbReference type="ARBA" id="ARBA00022679"/>
    </source>
</evidence>
<dbReference type="GO" id="GO:0002128">
    <property type="term" value="P:tRNA nucleoside ribose methylation"/>
    <property type="evidence" value="ECO:0007669"/>
    <property type="project" value="TreeGrafter"/>
</dbReference>
<comment type="similarity">
    <text evidence="1">Belongs to the class IV-like SAM-binding methyltransferase superfamily. RNA methyltransferase TrmH family.</text>
</comment>
<dbReference type="AlphaFoldDB" id="A0A317MQS7"/>
<dbReference type="Pfam" id="PF00588">
    <property type="entry name" value="SpoU_methylase"/>
    <property type="match status" value="1"/>
</dbReference>
<reference evidence="7 8" key="1">
    <citation type="submission" date="2018-05" db="EMBL/GenBank/DDBJ databases">
        <title>Genomic Encyclopedia of Type Strains, Phase IV (KMG-IV): sequencing the most valuable type-strain genomes for metagenomic binning, comparative biology and taxonomic classification.</title>
        <authorList>
            <person name="Goeker M."/>
        </authorList>
    </citation>
    <scope>NUCLEOTIDE SEQUENCE [LARGE SCALE GENOMIC DNA]</scope>
    <source>
        <strain evidence="7 8">DSM 23606</strain>
    </source>
</reference>
<dbReference type="Proteomes" id="UP000246569">
    <property type="component" value="Unassembled WGS sequence"/>
</dbReference>
<dbReference type="GO" id="GO:0160206">
    <property type="term" value="F:tRNA (cytidine(32)/uridine(32)-2'-O)-methyltransferase activity"/>
    <property type="evidence" value="ECO:0007669"/>
    <property type="project" value="UniProtKB-EC"/>
</dbReference>
<keyword evidence="3 7" id="KW-0808">Transferase</keyword>
<dbReference type="NCBIfam" id="TIGR00050">
    <property type="entry name" value="rRNA_methyl_1"/>
    <property type="match status" value="1"/>
</dbReference>
<comment type="subunit">
    <text evidence="5">Homodimer.</text>
</comment>
<dbReference type="FunFam" id="3.40.1280.10:FF:000006">
    <property type="entry name" value="Uncharacterized tRNA/rRNA methyltransferase HI_0380"/>
    <property type="match status" value="1"/>
</dbReference>
<comment type="function">
    <text evidence="5">Catalyzes the formation of 2'O-methylated cytidine (Cm32) or 2'O-methylated uridine (Um32) at position 32 in tRNA.</text>
</comment>
<evidence type="ECO:0000256" key="5">
    <source>
        <dbReference type="RuleBase" id="RU362024"/>
    </source>
</evidence>
<dbReference type="InterPro" id="IPR029026">
    <property type="entry name" value="tRNA_m1G_MTases_N"/>
</dbReference>